<evidence type="ECO:0000313" key="2">
    <source>
        <dbReference type="Proteomes" id="UP000316291"/>
    </source>
</evidence>
<dbReference type="Gene3D" id="2.40.10.10">
    <property type="entry name" value="Trypsin-like serine proteases"/>
    <property type="match status" value="1"/>
</dbReference>
<evidence type="ECO:0008006" key="3">
    <source>
        <dbReference type="Google" id="ProtNLM"/>
    </source>
</evidence>
<dbReference type="OrthoDB" id="4774215at2"/>
<dbReference type="RefSeq" id="WP_145832183.1">
    <property type="nucleotide sequence ID" value="NZ_VLLA01000044.1"/>
</dbReference>
<sequence length="257" mass="28408">MTDTGNPWAEGGRTLDPAELFHRYELCVVRVQVTLPSGDIGNGTAFHIGGGAFVTAKHVVEGMADIVLFEGDTRYGKEGHPVTKILPHSNDDIDLAILLSDLWKDVFGDHAAEDPPKGEDHKFIPLPELWDDWIDDQFVLTKGMICGYPRVPFSRHPNKVAVSAEINADIDRYDKSFVHFIVSSVARGGFSGAPFICQFDFLLGVVTESLAEGNDTPFMAVLAIEPIYDIINANEEHLKGRLDHYLSGWSKNKSREA</sequence>
<organism evidence="1 2">
    <name type="scientific">Bradyrhizobium huanghuaihaiense</name>
    <dbReference type="NCBI Taxonomy" id="990078"/>
    <lineage>
        <taxon>Bacteria</taxon>
        <taxon>Pseudomonadati</taxon>
        <taxon>Pseudomonadota</taxon>
        <taxon>Alphaproteobacteria</taxon>
        <taxon>Hyphomicrobiales</taxon>
        <taxon>Nitrobacteraceae</taxon>
        <taxon>Bradyrhizobium</taxon>
    </lineage>
</organism>
<comment type="caution">
    <text evidence="1">The sequence shown here is derived from an EMBL/GenBank/DDBJ whole genome shotgun (WGS) entry which is preliminary data.</text>
</comment>
<reference evidence="1 2" key="1">
    <citation type="journal article" date="2015" name="Stand. Genomic Sci.">
        <title>Genomic Encyclopedia of Bacterial and Archaeal Type Strains, Phase III: the genomes of soil and plant-associated and newly described type strains.</title>
        <authorList>
            <person name="Whitman W.B."/>
            <person name="Woyke T."/>
            <person name="Klenk H.P."/>
            <person name="Zhou Y."/>
            <person name="Lilburn T.G."/>
            <person name="Beck B.J."/>
            <person name="De Vos P."/>
            <person name="Vandamme P."/>
            <person name="Eisen J.A."/>
            <person name="Garrity G."/>
            <person name="Hugenholtz P."/>
            <person name="Kyrpides N.C."/>
        </authorList>
    </citation>
    <scope>NUCLEOTIDE SEQUENCE [LARGE SCALE GENOMIC DNA]</scope>
    <source>
        <strain evidence="1 2">CGMCC 1.10948</strain>
    </source>
</reference>
<dbReference type="Proteomes" id="UP000316291">
    <property type="component" value="Unassembled WGS sequence"/>
</dbReference>
<dbReference type="InterPro" id="IPR043504">
    <property type="entry name" value="Peptidase_S1_PA_chymotrypsin"/>
</dbReference>
<keyword evidence="2" id="KW-1185">Reference proteome</keyword>
<dbReference type="SUPFAM" id="SSF50494">
    <property type="entry name" value="Trypsin-like serine proteases"/>
    <property type="match status" value="1"/>
</dbReference>
<proteinExistence type="predicted"/>
<gene>
    <name evidence="1" type="ORF">IQ16_08194</name>
</gene>
<dbReference type="InterPro" id="IPR009003">
    <property type="entry name" value="Peptidase_S1_PA"/>
</dbReference>
<evidence type="ECO:0000313" key="1">
    <source>
        <dbReference type="EMBL" id="TWI58288.1"/>
    </source>
</evidence>
<name>A0A562QNF6_9BRAD</name>
<accession>A0A562QNF6</accession>
<protein>
    <recommendedName>
        <fullName evidence="3">Trypsin-like peptidase</fullName>
    </recommendedName>
</protein>
<dbReference type="AlphaFoldDB" id="A0A562QNF6"/>
<dbReference type="EMBL" id="VLLA01000044">
    <property type="protein sequence ID" value="TWI58288.1"/>
    <property type="molecule type" value="Genomic_DNA"/>
</dbReference>